<dbReference type="EMBL" id="PREZ01000003">
    <property type="protein sequence ID" value="PPA70752.1"/>
    <property type="molecule type" value="Genomic_DNA"/>
</dbReference>
<name>A0A2S5GCJ0_9BACL</name>
<proteinExistence type="predicted"/>
<feature type="domain" description="Na+-translocating membrane potential-generating system MpsC" evidence="1">
    <location>
        <begin position="141"/>
        <end position="225"/>
    </location>
</feature>
<feature type="domain" description="Na+-translocating membrane potential-generating system MpsC" evidence="1">
    <location>
        <begin position="7"/>
        <end position="110"/>
    </location>
</feature>
<dbReference type="OrthoDB" id="2677857at2"/>
<dbReference type="RefSeq" id="WP_104057502.1">
    <property type="nucleotide sequence ID" value="NZ_PREZ01000003.1"/>
</dbReference>
<sequence length="227" mass="27101">MKIEAEMYSEMVKYTGKLLRDHFGKGPTSIYITYKKPFITIHLRDFLAPMERVLLDRKERKRVEETRDLIMENILPEMKKVLNTLSPIEIDKLYYNWSLENQSGMIFGIMKDEESNEGAWPNHLDREAFREEVDLLTKKGQKIPEHTEVYWLSDRTVLAKRQGILVRIERELIKNGYSEELILTKRPMEKQLIRESKLESLIQKKIKEIFVDWDFEEDIGYIILCIE</sequence>
<dbReference type="Pfam" id="PF10057">
    <property type="entry name" value="MpsC"/>
    <property type="match status" value="2"/>
</dbReference>
<evidence type="ECO:0000313" key="3">
    <source>
        <dbReference type="Proteomes" id="UP000239047"/>
    </source>
</evidence>
<protein>
    <recommendedName>
        <fullName evidence="1">Na+-translocating membrane potential-generating system MpsC domain-containing protein</fullName>
    </recommendedName>
</protein>
<accession>A0A2S5GCJ0</accession>
<organism evidence="2 3">
    <name type="scientific">Jeotgalibacillus proteolyticus</name>
    <dbReference type="NCBI Taxonomy" id="2082395"/>
    <lineage>
        <taxon>Bacteria</taxon>
        <taxon>Bacillati</taxon>
        <taxon>Bacillota</taxon>
        <taxon>Bacilli</taxon>
        <taxon>Bacillales</taxon>
        <taxon>Caryophanaceae</taxon>
        <taxon>Jeotgalibacillus</taxon>
    </lineage>
</organism>
<keyword evidence="3" id="KW-1185">Reference proteome</keyword>
<dbReference type="InterPro" id="IPR018745">
    <property type="entry name" value="MpsC"/>
</dbReference>
<dbReference type="Proteomes" id="UP000239047">
    <property type="component" value="Unassembled WGS sequence"/>
</dbReference>
<evidence type="ECO:0000313" key="2">
    <source>
        <dbReference type="EMBL" id="PPA70752.1"/>
    </source>
</evidence>
<comment type="caution">
    <text evidence="2">The sequence shown here is derived from an EMBL/GenBank/DDBJ whole genome shotgun (WGS) entry which is preliminary data.</text>
</comment>
<dbReference type="AlphaFoldDB" id="A0A2S5GCJ0"/>
<reference evidence="2 3" key="1">
    <citation type="submission" date="2018-02" db="EMBL/GenBank/DDBJ databases">
        <title>Jeotgalibacillus proteolyticum sp. nov. a protease producing bacterium isolated from ocean sediments of Laizhou Bay.</title>
        <authorList>
            <person name="Li Y."/>
        </authorList>
    </citation>
    <scope>NUCLEOTIDE SEQUENCE [LARGE SCALE GENOMIC DNA]</scope>
    <source>
        <strain evidence="2 3">22-7</strain>
    </source>
</reference>
<evidence type="ECO:0000259" key="1">
    <source>
        <dbReference type="Pfam" id="PF10057"/>
    </source>
</evidence>
<gene>
    <name evidence="2" type="ORF">C4B60_08135</name>
</gene>